<dbReference type="AlphaFoldDB" id="A0A060UPV9"/>
<comment type="caution">
    <text evidence="1">The sequence shown here is derived from an EMBL/GenBank/DDBJ whole genome shotgun (WGS) entry which is preliminary data.</text>
</comment>
<reference evidence="1" key="2">
    <citation type="submission" date="2014-07" db="EMBL/GenBank/DDBJ databases">
        <title>Initial genome analysis of the psychrotolerant acidophile Acidithiobacillus ferrivorans CF27: insights into iron and sulfur oxidation pathways and into biofilm formation.</title>
        <authorList>
            <person name="Talla E."/>
            <person name="Hedrich S."/>
            <person name="Mangenot S."/>
            <person name="Ji B."/>
            <person name="Johnson D.B."/>
            <person name="Barbe V."/>
            <person name="Bonnefoy V."/>
        </authorList>
    </citation>
    <scope>NUCLEOTIDE SEQUENCE [LARGE SCALE GENOMIC DNA]</scope>
    <source>
        <strain evidence="1">CF27</strain>
    </source>
</reference>
<gene>
    <name evidence="1" type="ORF">AFERRI_400236</name>
</gene>
<dbReference type="EMBL" id="CCCS020000035">
    <property type="protein sequence ID" value="CDQ10455.1"/>
    <property type="molecule type" value="Genomic_DNA"/>
</dbReference>
<name>A0A060UPV9_9PROT</name>
<protein>
    <submittedName>
        <fullName evidence="1">Uncharacterized protein</fullName>
    </submittedName>
</protein>
<sequence>MGHNDHNVIEVCPQAGEEVWFDTIKLPKVSGCPVYAGMNE</sequence>
<proteinExistence type="predicted"/>
<accession>A0A060UPV9</accession>
<organism evidence="1">
    <name type="scientific">Acidithiobacillus ferrivorans</name>
    <dbReference type="NCBI Taxonomy" id="160808"/>
    <lineage>
        <taxon>Bacteria</taxon>
        <taxon>Pseudomonadati</taxon>
        <taxon>Pseudomonadota</taxon>
        <taxon>Acidithiobacillia</taxon>
        <taxon>Acidithiobacillales</taxon>
        <taxon>Acidithiobacillaceae</taxon>
        <taxon>Acidithiobacillus</taxon>
    </lineage>
</organism>
<evidence type="ECO:0000313" key="1">
    <source>
        <dbReference type="EMBL" id="CDQ10455.1"/>
    </source>
</evidence>
<reference evidence="1" key="1">
    <citation type="submission" date="2014-03" db="EMBL/GenBank/DDBJ databases">
        <authorList>
            <person name="Genoscope - CEA"/>
        </authorList>
    </citation>
    <scope>NUCLEOTIDE SEQUENCE [LARGE SCALE GENOMIC DNA]</scope>
    <source>
        <strain evidence="1">CF27</strain>
    </source>
</reference>